<dbReference type="Pfam" id="PF01406">
    <property type="entry name" value="tRNA-synt_1e"/>
    <property type="match status" value="1"/>
</dbReference>
<dbReference type="OrthoDB" id="9815130at2"/>
<dbReference type="GO" id="GO:0035446">
    <property type="term" value="F:cysteine-glucosaminylinositol ligase activity"/>
    <property type="evidence" value="ECO:0007669"/>
    <property type="project" value="UniProtKB-UniRule"/>
</dbReference>
<feature type="short sequence motif" description="'KMSKS' region" evidence="10">
    <location>
        <begin position="285"/>
        <end position="289"/>
    </location>
</feature>
<comment type="catalytic activity">
    <reaction evidence="9 10">
        <text>1D-myo-inositol 2-amino-2-deoxy-alpha-D-glucopyranoside + L-cysteine + ATP = 1D-myo-inositol 2-(L-cysteinylamino)-2-deoxy-alpha-D-glucopyranoside + AMP + diphosphate + H(+)</text>
        <dbReference type="Rhea" id="RHEA:26176"/>
        <dbReference type="ChEBI" id="CHEBI:15378"/>
        <dbReference type="ChEBI" id="CHEBI:30616"/>
        <dbReference type="ChEBI" id="CHEBI:33019"/>
        <dbReference type="ChEBI" id="CHEBI:35235"/>
        <dbReference type="ChEBI" id="CHEBI:58886"/>
        <dbReference type="ChEBI" id="CHEBI:58887"/>
        <dbReference type="ChEBI" id="CHEBI:456215"/>
        <dbReference type="EC" id="6.3.1.13"/>
    </reaction>
</comment>
<comment type="caution">
    <text evidence="12">The sequence shown here is derived from an EMBL/GenBank/DDBJ whole genome shotgun (WGS) entry which is preliminary data.</text>
</comment>
<dbReference type="InterPro" id="IPR024909">
    <property type="entry name" value="Cys-tRNA/MSH_ligase"/>
</dbReference>
<dbReference type="AlphaFoldDB" id="A0A1S1R1N7"/>
<keyword evidence="13" id="KW-1185">Reference proteome</keyword>
<feature type="binding site" evidence="10">
    <location>
        <position position="279"/>
    </location>
    <ligand>
        <name>L-cysteinyl-5'-AMP</name>
        <dbReference type="ChEBI" id="CHEBI:144924"/>
    </ligand>
</feature>
<dbReference type="HAMAP" id="MF_01697">
    <property type="entry name" value="MshC"/>
    <property type="match status" value="1"/>
</dbReference>
<dbReference type="EMBL" id="MBLM01000102">
    <property type="protein sequence ID" value="OHV39445.1"/>
    <property type="molecule type" value="Genomic_DNA"/>
</dbReference>
<evidence type="ECO:0000256" key="6">
    <source>
        <dbReference type="ARBA" id="ARBA00022741"/>
    </source>
</evidence>
<sequence>MDAWPSPQLPRLPGQGRDLRVLDTAHGEVRPLALGPTVRLYVCGITPYDATHLGHAFTYLTFDLLQRTVRDAGRTVRYVQNVTDVDDPLLERAERDGVDWQDLARREIELYRADMTALRILPPDHYVGVVEAVPLIVDMVAQLVERGAAYPVQGDLYFSVAAAKDFGQVAGLDAAQMLTACAERGGDPDRPGKKDPLDPLLWRAERAGEPSWPSPFGPGRPGWHVECSAIARHYLGATIDVQGGGSDLAFPHHECSAAHAEVANGAWPFARAYVHAAMVGLDGHKMSKSRGNLEFVSRLLANGVQPAAIRLALLRHHHTEEWEWTPGALPAAEQALERWRAAAALPPASTPDTRPVLADVRARLADGLDAPGAAAAVDAWAAAALAADGAAGSGSAGGTAVPEQVTVRDIVDALLGIDLGSVLPRGT</sequence>
<evidence type="ECO:0000259" key="11">
    <source>
        <dbReference type="Pfam" id="PF01406"/>
    </source>
</evidence>
<evidence type="ECO:0000256" key="2">
    <source>
        <dbReference type="ARBA" id="ARBA00007723"/>
    </source>
</evidence>
<reference evidence="13" key="1">
    <citation type="submission" date="2016-07" db="EMBL/GenBank/DDBJ databases">
        <title>Sequence Frankia sp. strain CcI1.17.</title>
        <authorList>
            <person name="Ghodhbane-Gtari F."/>
            <person name="Swanson E."/>
            <person name="Gueddou A."/>
            <person name="Morris K."/>
            <person name="Hezbri K."/>
            <person name="Ktari A."/>
            <person name="Nouioui I."/>
            <person name="Abebe-Akele F."/>
            <person name="Simpson S."/>
            <person name="Thomas K."/>
            <person name="Gtari M."/>
            <person name="Tisa L.S."/>
            <person name="Hurst S."/>
        </authorList>
    </citation>
    <scope>NUCLEOTIDE SEQUENCE [LARGE SCALE GENOMIC DNA]</scope>
    <source>
        <strain evidence="13">Cc1.17</strain>
    </source>
</reference>
<feature type="binding site" evidence="10">
    <location>
        <position position="227"/>
    </location>
    <ligand>
        <name>Zn(2+)</name>
        <dbReference type="ChEBI" id="CHEBI:29105"/>
    </ligand>
</feature>
<keyword evidence="5 10" id="KW-0479">Metal-binding</keyword>
<dbReference type="InterPro" id="IPR014729">
    <property type="entry name" value="Rossmann-like_a/b/a_fold"/>
</dbReference>
<dbReference type="RefSeq" id="WP_071083546.1">
    <property type="nucleotide sequence ID" value="NZ_MBLM01000102.1"/>
</dbReference>
<keyword evidence="6 10" id="KW-0547">Nucleotide-binding</keyword>
<evidence type="ECO:0000256" key="3">
    <source>
        <dbReference type="ARBA" id="ARBA00011245"/>
    </source>
</evidence>
<dbReference type="GO" id="GO:0005829">
    <property type="term" value="C:cytosol"/>
    <property type="evidence" value="ECO:0007669"/>
    <property type="project" value="TreeGrafter"/>
</dbReference>
<accession>A0A1S1R1N7</accession>
<organism evidence="12 13">
    <name type="scientific">Parafrankia colletiae</name>
    <dbReference type="NCBI Taxonomy" id="573497"/>
    <lineage>
        <taxon>Bacteria</taxon>
        <taxon>Bacillati</taxon>
        <taxon>Actinomycetota</taxon>
        <taxon>Actinomycetes</taxon>
        <taxon>Frankiales</taxon>
        <taxon>Frankiaceae</taxon>
        <taxon>Parafrankia</taxon>
    </lineage>
</organism>
<dbReference type="PANTHER" id="PTHR10890">
    <property type="entry name" value="CYSTEINYL-TRNA SYNTHETASE"/>
    <property type="match status" value="1"/>
</dbReference>
<keyword evidence="4 10" id="KW-0436">Ligase</keyword>
<dbReference type="Gene3D" id="3.40.50.620">
    <property type="entry name" value="HUPs"/>
    <property type="match status" value="1"/>
</dbReference>
<evidence type="ECO:0000256" key="1">
    <source>
        <dbReference type="ARBA" id="ARBA00003679"/>
    </source>
</evidence>
<feature type="binding site" evidence="10">
    <location>
        <position position="223"/>
    </location>
    <ligand>
        <name>L-cysteinyl-5'-AMP</name>
        <dbReference type="ChEBI" id="CHEBI:144924"/>
    </ligand>
</feature>
<feature type="binding site" evidence="10">
    <location>
        <begin position="81"/>
        <end position="83"/>
    </location>
    <ligand>
        <name>L-cysteinyl-5'-AMP</name>
        <dbReference type="ChEBI" id="CHEBI:144924"/>
    </ligand>
</feature>
<dbReference type="CDD" id="cd00672">
    <property type="entry name" value="CysRS_core"/>
    <property type="match status" value="1"/>
</dbReference>
<evidence type="ECO:0000256" key="7">
    <source>
        <dbReference type="ARBA" id="ARBA00022833"/>
    </source>
</evidence>
<evidence type="ECO:0000256" key="4">
    <source>
        <dbReference type="ARBA" id="ARBA00022598"/>
    </source>
</evidence>
<dbReference type="GO" id="GO:0006423">
    <property type="term" value="P:cysteinyl-tRNA aminoacylation"/>
    <property type="evidence" value="ECO:0007669"/>
    <property type="project" value="TreeGrafter"/>
</dbReference>
<dbReference type="PANTHER" id="PTHR10890:SF3">
    <property type="entry name" value="CYSTEINE--TRNA LIGASE, CYTOPLASMIC"/>
    <property type="match status" value="1"/>
</dbReference>
<dbReference type="GO" id="GO:0005524">
    <property type="term" value="F:ATP binding"/>
    <property type="evidence" value="ECO:0007669"/>
    <property type="project" value="UniProtKB-KW"/>
</dbReference>
<dbReference type="SUPFAM" id="SSF52374">
    <property type="entry name" value="Nucleotidylyl transferase"/>
    <property type="match status" value="1"/>
</dbReference>
<keyword evidence="7 10" id="KW-0862">Zinc</keyword>
<dbReference type="InterPro" id="IPR032678">
    <property type="entry name" value="tRNA-synt_1_cat_dom"/>
</dbReference>
<evidence type="ECO:0000313" key="13">
    <source>
        <dbReference type="Proteomes" id="UP000179627"/>
    </source>
</evidence>
<dbReference type="GO" id="GO:0004817">
    <property type="term" value="F:cysteine-tRNA ligase activity"/>
    <property type="evidence" value="ECO:0007669"/>
    <property type="project" value="TreeGrafter"/>
</dbReference>
<comment type="subunit">
    <text evidence="3 10">Monomer.</text>
</comment>
<dbReference type="Proteomes" id="UP000179627">
    <property type="component" value="Unassembled WGS sequence"/>
</dbReference>
<dbReference type="NCBIfam" id="TIGR03447">
    <property type="entry name" value="mycothiol_MshC"/>
    <property type="match status" value="1"/>
</dbReference>
<feature type="binding site" evidence="10">
    <location>
        <position position="58"/>
    </location>
    <ligand>
        <name>L-cysteinyl-5'-AMP</name>
        <dbReference type="ChEBI" id="CHEBI:144924"/>
    </ligand>
</feature>
<feature type="binding site" evidence="10">
    <location>
        <begin position="245"/>
        <end position="247"/>
    </location>
    <ligand>
        <name>L-cysteinyl-5'-AMP</name>
        <dbReference type="ChEBI" id="CHEBI:144924"/>
    </ligand>
</feature>
<gene>
    <name evidence="10" type="primary">mshC</name>
    <name evidence="12" type="ORF">CC117_14625</name>
</gene>
<comment type="cofactor">
    <cofactor evidence="10">
        <name>Zn(2+)</name>
        <dbReference type="ChEBI" id="CHEBI:29105"/>
    </cofactor>
    <text evidence="10">Binds 1 zinc ion per subunit.</text>
</comment>
<dbReference type="FunFam" id="3.40.50.620:FF:000134">
    <property type="entry name" value="L-cysteine:1D-myo-inositol 2-amino-2-deoxy-alpha-D-glucopyranoside ligase"/>
    <property type="match status" value="1"/>
</dbReference>
<dbReference type="Gene3D" id="1.20.120.640">
    <property type="entry name" value="Anticodon-binding domain of a subclass of class I aminoacyl-tRNA synthetases"/>
    <property type="match status" value="1"/>
</dbReference>
<feature type="short sequence motif" description="'HIGH' region" evidence="10">
    <location>
        <begin position="45"/>
        <end position="55"/>
    </location>
</feature>
<keyword evidence="8 10" id="KW-0067">ATP-binding</keyword>
<protein>
    <recommendedName>
        <fullName evidence="10">L-cysteine:1D-myo-inositol 2-amino-2-deoxy-alpha-D-glucopyranoside ligase</fullName>
        <shortName evidence="10">L-Cys:GlcN-Ins ligase</shortName>
        <ecNumber evidence="10">6.3.1.13</ecNumber>
    </recommendedName>
    <alternativeName>
        <fullName evidence="10">Mycothiol ligase</fullName>
        <shortName evidence="10">MSH ligase</shortName>
    </alternativeName>
</protein>
<name>A0A1S1R1N7_9ACTN</name>
<feature type="binding site" evidence="10">
    <location>
        <begin position="43"/>
        <end position="46"/>
    </location>
    <ligand>
        <name>L-cysteinyl-5'-AMP</name>
        <dbReference type="ChEBI" id="CHEBI:144924"/>
    </ligand>
</feature>
<evidence type="ECO:0000256" key="10">
    <source>
        <dbReference type="HAMAP-Rule" id="MF_01697"/>
    </source>
</evidence>
<evidence type="ECO:0000313" key="12">
    <source>
        <dbReference type="EMBL" id="OHV39445.1"/>
    </source>
</evidence>
<dbReference type="GO" id="GO:0008270">
    <property type="term" value="F:zinc ion binding"/>
    <property type="evidence" value="ECO:0007669"/>
    <property type="project" value="UniProtKB-UniRule"/>
</dbReference>
<feature type="short sequence motif" description="'ERGGDP' region" evidence="10">
    <location>
        <begin position="183"/>
        <end position="188"/>
    </location>
</feature>
<comment type="similarity">
    <text evidence="2 10">Belongs to the class-I aminoacyl-tRNA synthetase family. MshC subfamily.</text>
</comment>
<feature type="binding site" evidence="10">
    <location>
        <position position="252"/>
    </location>
    <ligand>
        <name>Zn(2+)</name>
        <dbReference type="ChEBI" id="CHEBI:29105"/>
    </ligand>
</feature>
<dbReference type="PRINTS" id="PR00983">
    <property type="entry name" value="TRNASYNTHCYS"/>
</dbReference>
<feature type="binding site" evidence="10">
    <location>
        <position position="43"/>
    </location>
    <ligand>
        <name>Zn(2+)</name>
        <dbReference type="ChEBI" id="CHEBI:29105"/>
    </ligand>
</feature>
<comment type="function">
    <text evidence="1 10">Catalyzes the ATP-dependent condensation of GlcN-Ins and L-cysteine to form L-Cys-GlcN-Ins.</text>
</comment>
<dbReference type="EC" id="6.3.1.13" evidence="10"/>
<evidence type="ECO:0000256" key="5">
    <source>
        <dbReference type="ARBA" id="ARBA00022723"/>
    </source>
</evidence>
<evidence type="ECO:0000256" key="9">
    <source>
        <dbReference type="ARBA" id="ARBA00048350"/>
    </source>
</evidence>
<proteinExistence type="inferred from homology"/>
<dbReference type="InterPro" id="IPR017812">
    <property type="entry name" value="Mycothiol_ligase_MshC"/>
</dbReference>
<feature type="domain" description="tRNA synthetases class I catalytic" evidence="11">
    <location>
        <begin position="37"/>
        <end position="331"/>
    </location>
</feature>
<evidence type="ECO:0000256" key="8">
    <source>
        <dbReference type="ARBA" id="ARBA00022840"/>
    </source>
</evidence>
<dbReference type="GO" id="GO:0010125">
    <property type="term" value="P:mycothiol biosynthetic process"/>
    <property type="evidence" value="ECO:0007669"/>
    <property type="project" value="UniProtKB-UniRule"/>
</dbReference>